<dbReference type="EMBL" id="BKCJ010298258">
    <property type="protein sequence ID" value="GEZ59492.1"/>
    <property type="molecule type" value="Genomic_DNA"/>
</dbReference>
<proteinExistence type="predicted"/>
<feature type="region of interest" description="Disordered" evidence="1">
    <location>
        <begin position="56"/>
        <end position="94"/>
    </location>
</feature>
<dbReference type="AlphaFoldDB" id="A0A699IGD1"/>
<feature type="non-terminal residue" evidence="2">
    <location>
        <position position="1"/>
    </location>
</feature>
<organism evidence="2">
    <name type="scientific">Tanacetum cinerariifolium</name>
    <name type="common">Dalmatian daisy</name>
    <name type="synonym">Chrysanthemum cinerariifolium</name>
    <dbReference type="NCBI Taxonomy" id="118510"/>
    <lineage>
        <taxon>Eukaryota</taxon>
        <taxon>Viridiplantae</taxon>
        <taxon>Streptophyta</taxon>
        <taxon>Embryophyta</taxon>
        <taxon>Tracheophyta</taxon>
        <taxon>Spermatophyta</taxon>
        <taxon>Magnoliopsida</taxon>
        <taxon>eudicotyledons</taxon>
        <taxon>Gunneridae</taxon>
        <taxon>Pentapetalae</taxon>
        <taxon>asterids</taxon>
        <taxon>campanulids</taxon>
        <taxon>Asterales</taxon>
        <taxon>Asteraceae</taxon>
        <taxon>Asteroideae</taxon>
        <taxon>Anthemideae</taxon>
        <taxon>Anthemidinae</taxon>
        <taxon>Tanacetum</taxon>
    </lineage>
</organism>
<accession>A0A699IGD1</accession>
<comment type="caution">
    <text evidence="2">The sequence shown here is derived from an EMBL/GenBank/DDBJ whole genome shotgun (WGS) entry which is preliminary data.</text>
</comment>
<protein>
    <submittedName>
        <fullName evidence="2">Uncharacterized protein</fullName>
    </submittedName>
</protein>
<name>A0A699IGD1_TANCI</name>
<sequence>EETALCKACVRISEVNVEGNGRKKDGFYLDNLDHMYTDCPITRRRTYDMINEKWKNAGDSEEEEEEVQEVQRPMGRDRVKKKGTASMASSTSGNEDLLDRLMVNEFVDLTQTHKVKKSKNVEAFIEIKRGR</sequence>
<gene>
    <name evidence="2" type="ORF">Tci_531465</name>
</gene>
<evidence type="ECO:0000313" key="2">
    <source>
        <dbReference type="EMBL" id="GEZ59492.1"/>
    </source>
</evidence>
<evidence type="ECO:0000256" key="1">
    <source>
        <dbReference type="SAM" id="MobiDB-lite"/>
    </source>
</evidence>
<feature type="compositionally biased region" description="Acidic residues" evidence="1">
    <location>
        <begin position="59"/>
        <end position="68"/>
    </location>
</feature>
<reference evidence="2" key="1">
    <citation type="journal article" date="2019" name="Sci. Rep.">
        <title>Draft genome of Tanacetum cinerariifolium, the natural source of mosquito coil.</title>
        <authorList>
            <person name="Yamashiro T."/>
            <person name="Shiraishi A."/>
            <person name="Satake H."/>
            <person name="Nakayama K."/>
        </authorList>
    </citation>
    <scope>NUCLEOTIDE SEQUENCE</scope>
</reference>